<dbReference type="GO" id="GO:0020037">
    <property type="term" value="F:heme binding"/>
    <property type="evidence" value="ECO:0007669"/>
    <property type="project" value="InterPro"/>
</dbReference>
<dbReference type="InterPro" id="IPR027477">
    <property type="entry name" value="Succ_DH/fumarate_Rdtase_cat_sf"/>
</dbReference>
<dbReference type="EMBL" id="GIBP01001548">
    <property type="protein sequence ID" value="NDV30517.1"/>
    <property type="molecule type" value="Transcribed_RNA"/>
</dbReference>
<name>A0A6B2L0T2_9EUKA</name>
<evidence type="ECO:0000256" key="8">
    <source>
        <dbReference type="ARBA" id="ARBA00050832"/>
    </source>
</evidence>
<evidence type="ECO:0000256" key="4">
    <source>
        <dbReference type="ARBA" id="ARBA00022723"/>
    </source>
</evidence>
<keyword evidence="3" id="KW-0285">Flavoprotein</keyword>
<dbReference type="Gene3D" id="3.10.120.10">
    <property type="entry name" value="Cytochrome b5-like heme/steroid binding domain"/>
    <property type="match status" value="1"/>
</dbReference>
<dbReference type="InterPro" id="IPR036188">
    <property type="entry name" value="FAD/NAD-bd_sf"/>
</dbReference>
<dbReference type="FunFam" id="3.90.700.10:FF:000007">
    <property type="entry name" value="NADH-dependent fumarate reductase"/>
    <property type="match status" value="1"/>
</dbReference>
<dbReference type="EC" id="1.3.1.6" evidence="9"/>
<keyword evidence="7" id="KW-0408">Iron</keyword>
<evidence type="ECO:0000256" key="9">
    <source>
        <dbReference type="ARBA" id="ARBA00067004"/>
    </source>
</evidence>
<dbReference type="PRINTS" id="PR00363">
    <property type="entry name" value="CYTOCHROMEB5"/>
</dbReference>
<evidence type="ECO:0000256" key="7">
    <source>
        <dbReference type="ARBA" id="ARBA00023004"/>
    </source>
</evidence>
<dbReference type="GO" id="GO:0010181">
    <property type="term" value="F:FMN binding"/>
    <property type="evidence" value="ECO:0007669"/>
    <property type="project" value="InterPro"/>
</dbReference>
<dbReference type="AlphaFoldDB" id="A0A6B2L0T2"/>
<evidence type="ECO:0000256" key="2">
    <source>
        <dbReference type="ARBA" id="ARBA00022617"/>
    </source>
</evidence>
<dbReference type="SUPFAM" id="SSF56425">
    <property type="entry name" value="Succinate dehydrogenase/fumarate reductase flavoprotein, catalytic domain"/>
    <property type="match status" value="1"/>
</dbReference>
<dbReference type="Pfam" id="PF00173">
    <property type="entry name" value="Cyt-b5"/>
    <property type="match status" value="1"/>
</dbReference>
<dbReference type="SUPFAM" id="SSF55856">
    <property type="entry name" value="Cytochrome b5-like heme/steroid binding domain"/>
    <property type="match status" value="1"/>
</dbReference>
<proteinExistence type="predicted"/>
<dbReference type="PANTHER" id="PTHR43400">
    <property type="entry name" value="FUMARATE REDUCTASE"/>
    <property type="match status" value="1"/>
</dbReference>
<keyword evidence="2" id="KW-0349">Heme</keyword>
<dbReference type="Gene3D" id="3.50.50.60">
    <property type="entry name" value="FAD/NAD(P)-binding domain"/>
    <property type="match status" value="1"/>
</dbReference>
<evidence type="ECO:0000256" key="3">
    <source>
        <dbReference type="ARBA" id="ARBA00022630"/>
    </source>
</evidence>
<evidence type="ECO:0000256" key="10">
    <source>
        <dbReference type="ARBA" id="ARBA00077246"/>
    </source>
</evidence>
<protein>
    <recommendedName>
        <fullName evidence="9">fumarate reductase (NADH)</fullName>
        <ecNumber evidence="9">1.3.1.6</ecNumber>
    </recommendedName>
    <alternativeName>
        <fullName evidence="10">NADH-dependent fumarate reductase</fullName>
    </alternativeName>
</protein>
<dbReference type="SUPFAM" id="SSF51905">
    <property type="entry name" value="FAD/NAD(P)-binding domain"/>
    <property type="match status" value="1"/>
</dbReference>
<dbReference type="Pfam" id="PF00890">
    <property type="entry name" value="FAD_binding_2"/>
    <property type="match status" value="1"/>
</dbReference>
<keyword evidence="4" id="KW-0479">Metal-binding</keyword>
<dbReference type="Gene3D" id="3.90.700.10">
    <property type="entry name" value="Succinate dehydrogenase/fumarate reductase flavoprotein, catalytic domain"/>
    <property type="match status" value="1"/>
</dbReference>
<dbReference type="InterPro" id="IPR018506">
    <property type="entry name" value="Cyt_B5_heme-BS"/>
</dbReference>
<dbReference type="GO" id="GO:0016156">
    <property type="term" value="F:fumarate reductase (NADH) activity"/>
    <property type="evidence" value="ECO:0007669"/>
    <property type="project" value="UniProtKB-EC"/>
</dbReference>
<sequence length="562" mass="60817">MSACHTVLERGGRVLLIDKNPFLGGNSTKATSGINGALTTSQMTLGIPDTPMSFEKDTALSATKGKSDKIHPLGRVLVWESAPAVEWLKTSFGLDLSKVSRLGGHSHPRTHRGAERFPGMTITMALMEKLEKIAEQTPEEAQILLKSRVTSLLQDNAGNVIGVTYTDRQGNTHKTYGPVVIATGGYAADFEADSLLKKYRPQWMNLPTTNGEHCTGDGIKMLEKIGGGTVDLEAVQVHPTGLVHPDDPDAKVKFLAAEALRGVGGLLLDKNGYRFCNDLGTRDYVTGRMWDHNKAPYRLVLNSASAASIEWHCKHYEGRGLMKKYNSGQDLAKDMGIPASQLQASFNEYNEIAKSGKDPWGKKYFDGAPYSLNDYFYVAWICPVLHYTMGGIAIDTDGACLKADGKTPIHGAFGAGEVNGGIHGLNRLGGSSLLDCVVFGRVAGASAAKYLFSQTLRNTNFSGIPSGAPAPVARKVEAKKVETPSKEFTLQEVAKHKTKDDCWVAVNGEVLDVTKFLPDHPGGARAILLYAGKDASEEFNMLHEHSVIKKYAPETVIGKLKK</sequence>
<reference evidence="12" key="1">
    <citation type="journal article" date="2020" name="J. Eukaryot. Microbiol.">
        <title>De novo Sequencing, Assembly and Annotation of the Transcriptome for the Free-Living Testate Amoeba Arcella intermedia.</title>
        <authorList>
            <person name="Ribeiro G.M."/>
            <person name="Porfirio-Sousa A.L."/>
            <person name="Maurer-Alcala X.X."/>
            <person name="Katz L.A."/>
            <person name="Lahr D.J.G."/>
        </authorList>
    </citation>
    <scope>NUCLEOTIDE SEQUENCE</scope>
</reference>
<comment type="catalytic activity">
    <reaction evidence="8">
        <text>succinate + NAD(+) = fumarate + NADH + H(+)</text>
        <dbReference type="Rhea" id="RHEA:18281"/>
        <dbReference type="ChEBI" id="CHEBI:15378"/>
        <dbReference type="ChEBI" id="CHEBI:29806"/>
        <dbReference type="ChEBI" id="CHEBI:30031"/>
        <dbReference type="ChEBI" id="CHEBI:57540"/>
        <dbReference type="ChEBI" id="CHEBI:57945"/>
        <dbReference type="EC" id="1.3.1.6"/>
    </reaction>
</comment>
<evidence type="ECO:0000256" key="6">
    <source>
        <dbReference type="ARBA" id="ARBA00023002"/>
    </source>
</evidence>
<dbReference type="NCBIfam" id="TIGR01813">
    <property type="entry name" value="flavo_cyto_c"/>
    <property type="match status" value="1"/>
</dbReference>
<dbReference type="GO" id="GO:0046872">
    <property type="term" value="F:metal ion binding"/>
    <property type="evidence" value="ECO:0007669"/>
    <property type="project" value="UniProtKB-KW"/>
</dbReference>
<dbReference type="InterPro" id="IPR003953">
    <property type="entry name" value="FAD-dep_OxRdtase_2_FAD-bd"/>
</dbReference>
<dbReference type="PROSITE" id="PS50255">
    <property type="entry name" value="CYTOCHROME_B5_2"/>
    <property type="match status" value="1"/>
</dbReference>
<dbReference type="InterPro" id="IPR050315">
    <property type="entry name" value="FAD-oxidoreductase_2"/>
</dbReference>
<comment type="cofactor">
    <cofactor evidence="1">
        <name>FAD</name>
        <dbReference type="ChEBI" id="CHEBI:57692"/>
    </cofactor>
</comment>
<dbReference type="InterPro" id="IPR001199">
    <property type="entry name" value="Cyt_B5-like_heme/steroid-bd"/>
</dbReference>
<feature type="domain" description="Cytochrome b5 heme-binding" evidence="11">
    <location>
        <begin position="485"/>
        <end position="561"/>
    </location>
</feature>
<evidence type="ECO:0000256" key="5">
    <source>
        <dbReference type="ARBA" id="ARBA00022827"/>
    </source>
</evidence>
<evidence type="ECO:0000259" key="11">
    <source>
        <dbReference type="PROSITE" id="PS50255"/>
    </source>
</evidence>
<keyword evidence="6" id="KW-0560">Oxidoreductase</keyword>
<organism evidence="12">
    <name type="scientific">Arcella intermedia</name>
    <dbReference type="NCBI Taxonomy" id="1963864"/>
    <lineage>
        <taxon>Eukaryota</taxon>
        <taxon>Amoebozoa</taxon>
        <taxon>Tubulinea</taxon>
        <taxon>Elardia</taxon>
        <taxon>Arcellinida</taxon>
        <taxon>Sphaerothecina</taxon>
        <taxon>Arcellidae</taxon>
        <taxon>Arcella</taxon>
    </lineage>
</organism>
<keyword evidence="5" id="KW-0274">FAD</keyword>
<evidence type="ECO:0000313" key="12">
    <source>
        <dbReference type="EMBL" id="NDV30517.1"/>
    </source>
</evidence>
<evidence type="ECO:0000256" key="1">
    <source>
        <dbReference type="ARBA" id="ARBA00001974"/>
    </source>
</evidence>
<dbReference type="SMART" id="SM01117">
    <property type="entry name" value="Cyt-b5"/>
    <property type="match status" value="1"/>
</dbReference>
<dbReference type="InterPro" id="IPR010960">
    <property type="entry name" value="Flavocytochrome_c"/>
</dbReference>
<dbReference type="PANTHER" id="PTHR43400:SF1">
    <property type="entry name" value="FUMARATE REDUCTASE"/>
    <property type="match status" value="1"/>
</dbReference>
<accession>A0A6B2L0T2</accession>
<dbReference type="InterPro" id="IPR036400">
    <property type="entry name" value="Cyt_B5-like_heme/steroid_sf"/>
</dbReference>
<dbReference type="PROSITE" id="PS00191">
    <property type="entry name" value="CYTOCHROME_B5_1"/>
    <property type="match status" value="1"/>
</dbReference>